<dbReference type="EMBL" id="RXZH01000007">
    <property type="protein sequence ID" value="RTZ14670.1"/>
    <property type="molecule type" value="Genomic_DNA"/>
</dbReference>
<dbReference type="Proteomes" id="UP000268973">
    <property type="component" value="Unassembled WGS sequence"/>
</dbReference>
<evidence type="ECO:0000259" key="2">
    <source>
        <dbReference type="Pfam" id="PF00535"/>
    </source>
</evidence>
<dbReference type="PANTHER" id="PTHR48090:SF8">
    <property type="entry name" value="GLYCOSYLTRANSFERASE CSBB-RELATED"/>
    <property type="match status" value="1"/>
</dbReference>
<keyword evidence="1" id="KW-1133">Transmembrane helix</keyword>
<keyword evidence="1" id="KW-0812">Transmembrane</keyword>
<keyword evidence="4" id="KW-1185">Reference proteome</keyword>
<dbReference type="GO" id="GO:0016740">
    <property type="term" value="F:transferase activity"/>
    <property type="evidence" value="ECO:0007669"/>
    <property type="project" value="UniProtKB-KW"/>
</dbReference>
<evidence type="ECO:0000313" key="3">
    <source>
        <dbReference type="EMBL" id="RTZ14670.1"/>
    </source>
</evidence>
<dbReference type="SUPFAM" id="SSF53448">
    <property type="entry name" value="Nucleotide-diphospho-sugar transferases"/>
    <property type="match status" value="1"/>
</dbReference>
<reference evidence="3 4" key="1">
    <citation type="submission" date="2018-12" db="EMBL/GenBank/DDBJ databases">
        <title>Vibrio sp. isolated from China Sea.</title>
        <authorList>
            <person name="Li Y."/>
        </authorList>
    </citation>
    <scope>NUCLEOTIDE SEQUENCE [LARGE SCALE GENOMIC DNA]</scope>
    <source>
        <strain evidence="3 4">BEI207</strain>
    </source>
</reference>
<dbReference type="PANTHER" id="PTHR48090">
    <property type="entry name" value="UNDECAPRENYL-PHOSPHATE 4-DEOXY-4-FORMAMIDO-L-ARABINOSE TRANSFERASE-RELATED"/>
    <property type="match status" value="1"/>
</dbReference>
<dbReference type="InterPro" id="IPR029044">
    <property type="entry name" value="Nucleotide-diphossugar_trans"/>
</dbReference>
<feature type="transmembrane region" description="Helical" evidence="1">
    <location>
        <begin position="239"/>
        <end position="262"/>
    </location>
</feature>
<dbReference type="InterPro" id="IPR001173">
    <property type="entry name" value="Glyco_trans_2-like"/>
</dbReference>
<dbReference type="GO" id="GO:0005886">
    <property type="term" value="C:plasma membrane"/>
    <property type="evidence" value="ECO:0007669"/>
    <property type="project" value="TreeGrafter"/>
</dbReference>
<evidence type="ECO:0000313" key="4">
    <source>
        <dbReference type="Proteomes" id="UP000268973"/>
    </source>
</evidence>
<comment type="caution">
    <text evidence="3">The sequence shown here is derived from an EMBL/GenBank/DDBJ whole genome shotgun (WGS) entry which is preliminary data.</text>
</comment>
<protein>
    <submittedName>
        <fullName evidence="3">Glycosyltransferase</fullName>
    </submittedName>
</protein>
<feature type="domain" description="Glycosyltransferase 2-like" evidence="2">
    <location>
        <begin position="18"/>
        <end position="178"/>
    </location>
</feature>
<feature type="transmembrane region" description="Helical" evidence="1">
    <location>
        <begin position="274"/>
        <end position="299"/>
    </location>
</feature>
<keyword evidence="1" id="KW-0472">Membrane</keyword>
<dbReference type="Gene3D" id="3.90.550.10">
    <property type="entry name" value="Spore Coat Polysaccharide Biosynthesis Protein SpsA, Chain A"/>
    <property type="match status" value="1"/>
</dbReference>
<organism evidence="3 4">
    <name type="scientific">Vibrio aquaticus</name>
    <dbReference type="NCBI Taxonomy" id="2496559"/>
    <lineage>
        <taxon>Bacteria</taxon>
        <taxon>Pseudomonadati</taxon>
        <taxon>Pseudomonadota</taxon>
        <taxon>Gammaproteobacteria</taxon>
        <taxon>Vibrionales</taxon>
        <taxon>Vibrionaceae</taxon>
        <taxon>Vibrio</taxon>
    </lineage>
</organism>
<gene>
    <name evidence="3" type="ORF">EJ063_15270</name>
</gene>
<evidence type="ECO:0000256" key="1">
    <source>
        <dbReference type="SAM" id="Phobius"/>
    </source>
</evidence>
<dbReference type="AlphaFoldDB" id="A0A3S0MMA9"/>
<name>A0A3S0MMA9_9VIBR</name>
<sequence length="322" mass="36732">MIKYNKIMMNCVDFKKLTVIVPVYNESDSLNNSMSSLLETLEQVECDCRLLLVDDGSQDDSWAQIDSFVKLNSCVSAIKLSKNYGKDKAILAGLEYEDSDLYLVIDSDGEHPFDRIVDFFSTMKEKKWDIVHGIKKGRRGSSFYKFLARSYNKVFHSFTNVHLLESSDFKLFNRKVRNSVISYGDIDFFFRAVCQDVGFRSTTIEFSENQREQGQSSWSLIRLFSFAFNSIVSFSHIPLYLILFLGLISILVCTVLSIKLAFQYLIYNNVPEGYTTIILLSSGAIGITMISLGVVGVYLSKIFDLTKNRPRYIIESSIGENE</sequence>
<dbReference type="InterPro" id="IPR050256">
    <property type="entry name" value="Glycosyltransferase_2"/>
</dbReference>
<keyword evidence="3" id="KW-0808">Transferase</keyword>
<proteinExistence type="predicted"/>
<dbReference type="Pfam" id="PF00535">
    <property type="entry name" value="Glycos_transf_2"/>
    <property type="match status" value="1"/>
</dbReference>
<accession>A0A3S0MMA9</accession>